<accession>A0A2U1MIC9</accession>
<keyword evidence="1" id="KW-0812">Transmembrane</keyword>
<dbReference type="AlphaFoldDB" id="A0A2U1MIC9"/>
<gene>
    <name evidence="2" type="ORF">CTI12_AA378220</name>
</gene>
<evidence type="ECO:0000313" key="3">
    <source>
        <dbReference type="Proteomes" id="UP000245207"/>
    </source>
</evidence>
<evidence type="ECO:0000256" key="1">
    <source>
        <dbReference type="SAM" id="Phobius"/>
    </source>
</evidence>
<keyword evidence="1" id="KW-1133">Transmembrane helix</keyword>
<keyword evidence="3" id="KW-1185">Reference proteome</keyword>
<feature type="transmembrane region" description="Helical" evidence="1">
    <location>
        <begin position="32"/>
        <end position="52"/>
    </location>
</feature>
<name>A0A2U1MIC9_ARTAN</name>
<protein>
    <submittedName>
        <fullName evidence="2">Uncharacterized protein</fullName>
    </submittedName>
</protein>
<feature type="transmembrane region" description="Helical" evidence="1">
    <location>
        <begin position="193"/>
        <end position="217"/>
    </location>
</feature>
<reference evidence="2 3" key="1">
    <citation type="journal article" date="2018" name="Mol. Plant">
        <title>The genome of Artemisia annua provides insight into the evolution of Asteraceae family and artemisinin biosynthesis.</title>
        <authorList>
            <person name="Shen Q."/>
            <person name="Zhang L."/>
            <person name="Liao Z."/>
            <person name="Wang S."/>
            <person name="Yan T."/>
            <person name="Shi P."/>
            <person name="Liu M."/>
            <person name="Fu X."/>
            <person name="Pan Q."/>
            <person name="Wang Y."/>
            <person name="Lv Z."/>
            <person name="Lu X."/>
            <person name="Zhang F."/>
            <person name="Jiang W."/>
            <person name="Ma Y."/>
            <person name="Chen M."/>
            <person name="Hao X."/>
            <person name="Li L."/>
            <person name="Tang Y."/>
            <person name="Lv G."/>
            <person name="Zhou Y."/>
            <person name="Sun X."/>
            <person name="Brodelius P.E."/>
            <person name="Rose J.K.C."/>
            <person name="Tang K."/>
        </authorList>
    </citation>
    <scope>NUCLEOTIDE SEQUENCE [LARGE SCALE GENOMIC DNA]</scope>
    <source>
        <strain evidence="3">cv. Huhao1</strain>
        <tissue evidence="2">Leaf</tissue>
    </source>
</reference>
<proteinExistence type="predicted"/>
<dbReference type="EMBL" id="PKPP01005212">
    <property type="protein sequence ID" value="PWA60979.1"/>
    <property type="molecule type" value="Genomic_DNA"/>
</dbReference>
<dbReference type="OrthoDB" id="1721773at2759"/>
<sequence>MESKLTIGEGKQVAISVRDDHEQAKPASPQLFWYYQVLCLMTLFFSIPSGFFPSKLQTMKQHPGGVFVIMTFVTISVTILATVILLFTSNYLKTYMRVIHYTVLKTIGSFSGILSPFFFEVALFVPDNPNRIVYSVIGLIFVGIMVGYCFLWKYTISHQQEFNELPYPWMLFTAVLIPLVCVSAPFIPKNLYWIVPTVYLVLYLILFVTVIKFLRFLTSDHSISMTKDKTSNHQ</sequence>
<comment type="caution">
    <text evidence="2">The sequence shown here is derived from an EMBL/GenBank/DDBJ whole genome shotgun (WGS) entry which is preliminary data.</text>
</comment>
<feature type="transmembrane region" description="Helical" evidence="1">
    <location>
        <begin position="132"/>
        <end position="155"/>
    </location>
</feature>
<evidence type="ECO:0000313" key="2">
    <source>
        <dbReference type="EMBL" id="PWA60979.1"/>
    </source>
</evidence>
<feature type="transmembrane region" description="Helical" evidence="1">
    <location>
        <begin position="167"/>
        <end position="187"/>
    </location>
</feature>
<dbReference type="Proteomes" id="UP000245207">
    <property type="component" value="Unassembled WGS sequence"/>
</dbReference>
<feature type="transmembrane region" description="Helical" evidence="1">
    <location>
        <begin position="107"/>
        <end position="126"/>
    </location>
</feature>
<keyword evidence="1" id="KW-0472">Membrane</keyword>
<feature type="transmembrane region" description="Helical" evidence="1">
    <location>
        <begin position="64"/>
        <end position="87"/>
    </location>
</feature>
<organism evidence="2 3">
    <name type="scientific">Artemisia annua</name>
    <name type="common">Sweet wormwood</name>
    <dbReference type="NCBI Taxonomy" id="35608"/>
    <lineage>
        <taxon>Eukaryota</taxon>
        <taxon>Viridiplantae</taxon>
        <taxon>Streptophyta</taxon>
        <taxon>Embryophyta</taxon>
        <taxon>Tracheophyta</taxon>
        <taxon>Spermatophyta</taxon>
        <taxon>Magnoliopsida</taxon>
        <taxon>eudicotyledons</taxon>
        <taxon>Gunneridae</taxon>
        <taxon>Pentapetalae</taxon>
        <taxon>asterids</taxon>
        <taxon>campanulids</taxon>
        <taxon>Asterales</taxon>
        <taxon>Asteraceae</taxon>
        <taxon>Asteroideae</taxon>
        <taxon>Anthemideae</taxon>
        <taxon>Artemisiinae</taxon>
        <taxon>Artemisia</taxon>
    </lineage>
</organism>